<keyword evidence="2" id="KW-1185">Reference proteome</keyword>
<sequence length="70" mass="7936">MLHLLKKWSPETQYVQTTIPYKALLLLYNFQKEEPRNTDGNAIHLLIDGFSEYEASKRCTKPVGGPLGDG</sequence>
<dbReference type="Proteomes" id="UP000006729">
    <property type="component" value="Chromosome 15"/>
</dbReference>
<evidence type="ECO:0000313" key="2">
    <source>
        <dbReference type="Proteomes" id="UP000006729"/>
    </source>
</evidence>
<name>A0ACC0RWL1_POPTR</name>
<evidence type="ECO:0000313" key="1">
    <source>
        <dbReference type="EMBL" id="KAI9381484.1"/>
    </source>
</evidence>
<gene>
    <name evidence="1" type="ORF">POPTR_015G112801v4</name>
</gene>
<comment type="caution">
    <text evidence="1">The sequence shown here is derived from an EMBL/GenBank/DDBJ whole genome shotgun (WGS) entry which is preliminary data.</text>
</comment>
<protein>
    <submittedName>
        <fullName evidence="1">Uncharacterized protein</fullName>
    </submittedName>
</protein>
<dbReference type="EMBL" id="CM009304">
    <property type="protein sequence ID" value="KAI9381484.1"/>
    <property type="molecule type" value="Genomic_DNA"/>
</dbReference>
<organism evidence="1 2">
    <name type="scientific">Populus trichocarpa</name>
    <name type="common">Western balsam poplar</name>
    <name type="synonym">Populus balsamifera subsp. trichocarpa</name>
    <dbReference type="NCBI Taxonomy" id="3694"/>
    <lineage>
        <taxon>Eukaryota</taxon>
        <taxon>Viridiplantae</taxon>
        <taxon>Streptophyta</taxon>
        <taxon>Embryophyta</taxon>
        <taxon>Tracheophyta</taxon>
        <taxon>Spermatophyta</taxon>
        <taxon>Magnoliopsida</taxon>
        <taxon>eudicotyledons</taxon>
        <taxon>Gunneridae</taxon>
        <taxon>Pentapetalae</taxon>
        <taxon>rosids</taxon>
        <taxon>fabids</taxon>
        <taxon>Malpighiales</taxon>
        <taxon>Salicaceae</taxon>
        <taxon>Saliceae</taxon>
        <taxon>Populus</taxon>
    </lineage>
</organism>
<proteinExistence type="predicted"/>
<accession>A0ACC0RWL1</accession>
<reference evidence="1 2" key="1">
    <citation type="journal article" date="2006" name="Science">
        <title>The genome of black cottonwood, Populus trichocarpa (Torr. &amp; Gray).</title>
        <authorList>
            <person name="Tuskan G.A."/>
            <person name="Difazio S."/>
            <person name="Jansson S."/>
            <person name="Bohlmann J."/>
            <person name="Grigoriev I."/>
            <person name="Hellsten U."/>
            <person name="Putnam N."/>
            <person name="Ralph S."/>
            <person name="Rombauts S."/>
            <person name="Salamov A."/>
            <person name="Schein J."/>
            <person name="Sterck L."/>
            <person name="Aerts A."/>
            <person name="Bhalerao R.R."/>
            <person name="Bhalerao R.P."/>
            <person name="Blaudez D."/>
            <person name="Boerjan W."/>
            <person name="Brun A."/>
            <person name="Brunner A."/>
            <person name="Busov V."/>
            <person name="Campbell M."/>
            <person name="Carlson J."/>
            <person name="Chalot M."/>
            <person name="Chapman J."/>
            <person name="Chen G.L."/>
            <person name="Cooper D."/>
            <person name="Coutinho P.M."/>
            <person name="Couturier J."/>
            <person name="Covert S."/>
            <person name="Cronk Q."/>
            <person name="Cunningham R."/>
            <person name="Davis J."/>
            <person name="Degroeve S."/>
            <person name="Dejardin A."/>
            <person name="Depamphilis C."/>
            <person name="Detter J."/>
            <person name="Dirks B."/>
            <person name="Dubchak I."/>
            <person name="Duplessis S."/>
            <person name="Ehlting J."/>
            <person name="Ellis B."/>
            <person name="Gendler K."/>
            <person name="Goodstein D."/>
            <person name="Gribskov M."/>
            <person name="Grimwood J."/>
            <person name="Groover A."/>
            <person name="Gunter L."/>
            <person name="Hamberger B."/>
            <person name="Heinze B."/>
            <person name="Helariutta Y."/>
            <person name="Henrissat B."/>
            <person name="Holligan D."/>
            <person name="Holt R."/>
            <person name="Huang W."/>
            <person name="Islam-Faridi N."/>
            <person name="Jones S."/>
            <person name="Jones-Rhoades M."/>
            <person name="Jorgensen R."/>
            <person name="Joshi C."/>
            <person name="Kangasjarvi J."/>
            <person name="Karlsson J."/>
            <person name="Kelleher C."/>
            <person name="Kirkpatrick R."/>
            <person name="Kirst M."/>
            <person name="Kohler A."/>
            <person name="Kalluri U."/>
            <person name="Larimer F."/>
            <person name="Leebens-Mack J."/>
            <person name="Leple J.C."/>
            <person name="Locascio P."/>
            <person name="Lou Y."/>
            <person name="Lucas S."/>
            <person name="Martin F."/>
            <person name="Montanini B."/>
            <person name="Napoli C."/>
            <person name="Nelson D.R."/>
            <person name="Nelson C."/>
            <person name="Nieminen K."/>
            <person name="Nilsson O."/>
            <person name="Pereda V."/>
            <person name="Peter G."/>
            <person name="Philippe R."/>
            <person name="Pilate G."/>
            <person name="Poliakov A."/>
            <person name="Razumovskaya J."/>
            <person name="Richardson P."/>
            <person name="Rinaldi C."/>
            <person name="Ritland K."/>
            <person name="Rouze P."/>
            <person name="Ryaboy D."/>
            <person name="Schmutz J."/>
            <person name="Schrader J."/>
            <person name="Segerman B."/>
            <person name="Shin H."/>
            <person name="Siddiqui A."/>
            <person name="Sterky F."/>
            <person name="Terry A."/>
            <person name="Tsai C.J."/>
            <person name="Uberbacher E."/>
            <person name="Unneberg P."/>
            <person name="Vahala J."/>
            <person name="Wall K."/>
            <person name="Wessler S."/>
            <person name="Yang G."/>
            <person name="Yin T."/>
            <person name="Douglas C."/>
            <person name="Marra M."/>
            <person name="Sandberg G."/>
            <person name="Van de Peer Y."/>
            <person name="Rokhsar D."/>
        </authorList>
    </citation>
    <scope>NUCLEOTIDE SEQUENCE [LARGE SCALE GENOMIC DNA]</scope>
    <source>
        <strain evidence="2">cv. Nisqually</strain>
    </source>
</reference>